<dbReference type="Pfam" id="PF01610">
    <property type="entry name" value="DDE_Tnp_ISL3"/>
    <property type="match status" value="1"/>
</dbReference>
<evidence type="ECO:0000313" key="3">
    <source>
        <dbReference type="EMBL" id="VFJ61992.1"/>
    </source>
</evidence>
<feature type="domain" description="Transposase IS204/IS1001/IS1096/IS1165 DDE" evidence="1">
    <location>
        <begin position="1"/>
        <end position="58"/>
    </location>
</feature>
<evidence type="ECO:0000259" key="1">
    <source>
        <dbReference type="Pfam" id="PF01610"/>
    </source>
</evidence>
<organism evidence="2">
    <name type="scientific">Candidatus Kentrum sp. FW</name>
    <dbReference type="NCBI Taxonomy" id="2126338"/>
    <lineage>
        <taxon>Bacteria</taxon>
        <taxon>Pseudomonadati</taxon>
        <taxon>Pseudomonadota</taxon>
        <taxon>Gammaproteobacteria</taxon>
        <taxon>Candidatus Kentrum</taxon>
    </lineage>
</organism>
<gene>
    <name evidence="3" type="ORF">BECKFW1821A_GA0114235_11212</name>
    <name evidence="2" type="ORF">BECKFW1821B_GA0114236_106721</name>
</gene>
<accession>A0A450T536</accession>
<dbReference type="EMBL" id="CAADEW010000121">
    <property type="protein sequence ID" value="VFJ61992.1"/>
    <property type="molecule type" value="Genomic_DNA"/>
</dbReference>
<dbReference type="EMBL" id="CAADFD010000067">
    <property type="protein sequence ID" value="VFJ61753.1"/>
    <property type="molecule type" value="Genomic_DNA"/>
</dbReference>
<reference evidence="2" key="1">
    <citation type="submission" date="2019-02" db="EMBL/GenBank/DDBJ databases">
        <authorList>
            <person name="Gruber-Vodicka R. H."/>
            <person name="Seah K. B. B."/>
        </authorList>
    </citation>
    <scope>NUCLEOTIDE SEQUENCE</scope>
    <source>
        <strain evidence="2">BECK_BZ106</strain>
        <strain evidence="3">BECK_BZ15</strain>
    </source>
</reference>
<evidence type="ECO:0000313" key="2">
    <source>
        <dbReference type="EMBL" id="VFJ61753.1"/>
    </source>
</evidence>
<dbReference type="InterPro" id="IPR002560">
    <property type="entry name" value="Transposase_DDE"/>
</dbReference>
<proteinExistence type="predicted"/>
<dbReference type="AlphaFoldDB" id="A0A450T536"/>
<sequence>MRSKIEPMKRVARMLRRHRPLLLNWFRAKGQFSSGIVEGLNNKAKLTTRKAYGFRTYHGIEIALYHALGNLTVPKSTHRFS</sequence>
<protein>
    <submittedName>
        <fullName evidence="2">Transposase</fullName>
    </submittedName>
</protein>
<name>A0A450T536_9GAMM</name>